<protein>
    <submittedName>
        <fullName evidence="2">Uncharacterized protein</fullName>
    </submittedName>
</protein>
<sequence>MSATEDTTATAQLASDPHHQQNVVSPSATSTSSTSVPAAVAGAGTAATSSSPPTPTNAGSPTVTTLSAATTGSTDTGIGSGASTTLPANNGSNNSDSKEGVGGVTAAPVGNNRSVTAADVTDAANSCDSEKAPVVATASPPQTEEGISAAGIAGASDSLGAIEPGSSGGTSTPIAGASPASLGAGDVAGTNVFVGGGSVIPTVTNGDGAGNASVLPVAAGSAIPTRGRDVTDKHSTEYHCRVLEGPREIEKHDDCMFRMEAKDERYVLLIRFM</sequence>
<dbReference type="VEuPathDB" id="VectorBase:ACUA000769"/>
<accession>A0A182LSC6</accession>
<feature type="region of interest" description="Disordered" evidence="1">
    <location>
        <begin position="1"/>
        <end position="143"/>
    </location>
</feature>
<dbReference type="Proteomes" id="UP000075883">
    <property type="component" value="Unassembled WGS sequence"/>
</dbReference>
<evidence type="ECO:0000313" key="3">
    <source>
        <dbReference type="Proteomes" id="UP000075883"/>
    </source>
</evidence>
<feature type="compositionally biased region" description="Polar residues" evidence="1">
    <location>
        <begin position="1"/>
        <end position="13"/>
    </location>
</feature>
<name>A0A182LSC6_9DIPT</name>
<evidence type="ECO:0000256" key="1">
    <source>
        <dbReference type="SAM" id="MobiDB-lite"/>
    </source>
</evidence>
<evidence type="ECO:0000313" key="2">
    <source>
        <dbReference type="EnsemblMetazoa" id="ACUA000769-PA"/>
    </source>
</evidence>
<proteinExistence type="predicted"/>
<dbReference type="AlphaFoldDB" id="A0A182LSC6"/>
<dbReference type="EMBL" id="AXCM01004871">
    <property type="status" value="NOT_ANNOTATED_CDS"/>
    <property type="molecule type" value="Genomic_DNA"/>
</dbReference>
<dbReference type="EnsemblMetazoa" id="ACUA000769-RA">
    <property type="protein sequence ID" value="ACUA000769-PA"/>
    <property type="gene ID" value="ACUA000769"/>
</dbReference>
<reference evidence="3" key="1">
    <citation type="submission" date="2013-09" db="EMBL/GenBank/DDBJ databases">
        <title>The Genome Sequence of Anopheles culicifacies species A.</title>
        <authorList>
            <consortium name="The Broad Institute Genomics Platform"/>
            <person name="Neafsey D.E."/>
            <person name="Besansky N."/>
            <person name="Howell P."/>
            <person name="Walton C."/>
            <person name="Young S.K."/>
            <person name="Zeng Q."/>
            <person name="Gargeya S."/>
            <person name="Fitzgerald M."/>
            <person name="Haas B."/>
            <person name="Abouelleil A."/>
            <person name="Allen A.W."/>
            <person name="Alvarado L."/>
            <person name="Arachchi H.M."/>
            <person name="Berlin A.M."/>
            <person name="Chapman S.B."/>
            <person name="Gainer-Dewar J."/>
            <person name="Goldberg J."/>
            <person name="Griggs A."/>
            <person name="Gujja S."/>
            <person name="Hansen M."/>
            <person name="Howarth C."/>
            <person name="Imamovic A."/>
            <person name="Ireland A."/>
            <person name="Larimer J."/>
            <person name="McCowan C."/>
            <person name="Murphy C."/>
            <person name="Pearson M."/>
            <person name="Poon T.W."/>
            <person name="Priest M."/>
            <person name="Roberts A."/>
            <person name="Saif S."/>
            <person name="Shea T."/>
            <person name="Sisk P."/>
            <person name="Sykes S."/>
            <person name="Wortman J."/>
            <person name="Nusbaum C."/>
            <person name="Birren B."/>
        </authorList>
    </citation>
    <scope>NUCLEOTIDE SEQUENCE [LARGE SCALE GENOMIC DNA]</scope>
    <source>
        <strain evidence="3">A-37</strain>
    </source>
</reference>
<reference evidence="2" key="2">
    <citation type="submission" date="2020-05" db="UniProtKB">
        <authorList>
            <consortium name="EnsemblMetazoa"/>
        </authorList>
    </citation>
    <scope>IDENTIFICATION</scope>
    <source>
        <strain evidence="2">A-37</strain>
    </source>
</reference>
<feature type="compositionally biased region" description="Low complexity" evidence="1">
    <location>
        <begin position="23"/>
        <end position="85"/>
    </location>
</feature>
<organism evidence="2 3">
    <name type="scientific">Anopheles culicifacies</name>
    <dbReference type="NCBI Taxonomy" id="139723"/>
    <lineage>
        <taxon>Eukaryota</taxon>
        <taxon>Metazoa</taxon>
        <taxon>Ecdysozoa</taxon>
        <taxon>Arthropoda</taxon>
        <taxon>Hexapoda</taxon>
        <taxon>Insecta</taxon>
        <taxon>Pterygota</taxon>
        <taxon>Neoptera</taxon>
        <taxon>Endopterygota</taxon>
        <taxon>Diptera</taxon>
        <taxon>Nematocera</taxon>
        <taxon>Culicoidea</taxon>
        <taxon>Culicidae</taxon>
        <taxon>Anophelinae</taxon>
        <taxon>Anopheles</taxon>
        <taxon>culicifacies species complex</taxon>
    </lineage>
</organism>
<feature type="compositionally biased region" description="Polar residues" evidence="1">
    <location>
        <begin position="86"/>
        <end position="95"/>
    </location>
</feature>
<keyword evidence="3" id="KW-1185">Reference proteome</keyword>